<name>A0A8H8DI05_9FUNG</name>
<gene>
    <name evidence="2" type="ORF">BJ554DRAFT_252</name>
</gene>
<feature type="compositionally biased region" description="Basic residues" evidence="1">
    <location>
        <begin position="1"/>
        <end position="11"/>
    </location>
</feature>
<evidence type="ECO:0000313" key="2">
    <source>
        <dbReference type="EMBL" id="KAG5459354.1"/>
    </source>
</evidence>
<keyword evidence="3" id="KW-1185">Reference proteome</keyword>
<evidence type="ECO:0000256" key="1">
    <source>
        <dbReference type="SAM" id="MobiDB-lite"/>
    </source>
</evidence>
<comment type="caution">
    <text evidence="2">The sequence shown here is derived from an EMBL/GenBank/DDBJ whole genome shotgun (WGS) entry which is preliminary data.</text>
</comment>
<evidence type="ECO:0000313" key="3">
    <source>
        <dbReference type="Proteomes" id="UP000673691"/>
    </source>
</evidence>
<sequence>MGRLVHHGTRRLAHDQRPVGSPGRRANQTGKWGALAILICALLSGNRDASLRLTITDVILVRERSSNTSLPGLFASPSFRP</sequence>
<dbReference type="EMBL" id="JAEFCI010006976">
    <property type="protein sequence ID" value="KAG5459354.1"/>
    <property type="molecule type" value="Genomic_DNA"/>
</dbReference>
<feature type="region of interest" description="Disordered" evidence="1">
    <location>
        <begin position="1"/>
        <end position="28"/>
    </location>
</feature>
<protein>
    <submittedName>
        <fullName evidence="2">Uncharacterized protein</fullName>
    </submittedName>
</protein>
<accession>A0A8H8DI05</accession>
<proteinExistence type="predicted"/>
<organism evidence="2 3">
    <name type="scientific">Olpidium bornovanus</name>
    <dbReference type="NCBI Taxonomy" id="278681"/>
    <lineage>
        <taxon>Eukaryota</taxon>
        <taxon>Fungi</taxon>
        <taxon>Fungi incertae sedis</taxon>
        <taxon>Olpidiomycota</taxon>
        <taxon>Olpidiomycotina</taxon>
        <taxon>Olpidiomycetes</taxon>
        <taxon>Olpidiales</taxon>
        <taxon>Olpidiaceae</taxon>
        <taxon>Olpidium</taxon>
    </lineage>
</organism>
<reference evidence="2 3" key="1">
    <citation type="journal article" name="Sci. Rep.">
        <title>Genome-scale phylogenetic analyses confirm Olpidium as the closest living zoosporic fungus to the non-flagellated, terrestrial fungi.</title>
        <authorList>
            <person name="Chang Y."/>
            <person name="Rochon D."/>
            <person name="Sekimoto S."/>
            <person name="Wang Y."/>
            <person name="Chovatia M."/>
            <person name="Sandor L."/>
            <person name="Salamov A."/>
            <person name="Grigoriev I.V."/>
            <person name="Stajich J.E."/>
            <person name="Spatafora J.W."/>
        </authorList>
    </citation>
    <scope>NUCLEOTIDE SEQUENCE [LARGE SCALE GENOMIC DNA]</scope>
    <source>
        <strain evidence="2">S191</strain>
    </source>
</reference>
<dbReference type="AlphaFoldDB" id="A0A8H8DI05"/>
<dbReference type="Proteomes" id="UP000673691">
    <property type="component" value="Unassembled WGS sequence"/>
</dbReference>